<keyword evidence="2" id="KW-1133">Transmembrane helix</keyword>
<keyword evidence="2" id="KW-0812">Transmembrane</keyword>
<feature type="region of interest" description="Disordered" evidence="1">
    <location>
        <begin position="1"/>
        <end position="27"/>
    </location>
</feature>
<sequence length="117" mass="12786">MNNTDPVSGYRTYDQPPGPDSSARNQVDTRRAALVTCTIADVAAGFLGLWVVLHLLDANQTNPFVEFVHGTADWLSGWAQDIFTMDTESLRVVLNYGLPAVIYLLIGHGIAARLNRA</sequence>
<evidence type="ECO:0000256" key="2">
    <source>
        <dbReference type="SAM" id="Phobius"/>
    </source>
</evidence>
<keyword evidence="2" id="KW-0472">Membrane</keyword>
<organism evidence="3 4">
    <name type="scientific">Streptomyces scabichelini</name>
    <dbReference type="NCBI Taxonomy" id="2711217"/>
    <lineage>
        <taxon>Bacteria</taxon>
        <taxon>Bacillati</taxon>
        <taxon>Actinomycetota</taxon>
        <taxon>Actinomycetes</taxon>
        <taxon>Kitasatosporales</taxon>
        <taxon>Streptomycetaceae</taxon>
        <taxon>Streptomyces</taxon>
    </lineage>
</organism>
<protein>
    <submittedName>
        <fullName evidence="3">Uncharacterized protein</fullName>
    </submittedName>
</protein>
<gene>
    <name evidence="3" type="ORF">G5C60_13025</name>
</gene>
<feature type="transmembrane region" description="Helical" evidence="2">
    <location>
        <begin position="93"/>
        <end position="114"/>
    </location>
</feature>
<accession>A0A6G4V364</accession>
<proteinExistence type="predicted"/>
<reference evidence="3 4" key="1">
    <citation type="submission" date="2020-02" db="EMBL/GenBank/DDBJ databases">
        <title>Whole-genome analyses of novel actinobacteria.</title>
        <authorList>
            <person name="Sahin N."/>
            <person name="Gencbay T."/>
        </authorList>
    </citation>
    <scope>NUCLEOTIDE SEQUENCE [LARGE SCALE GENOMIC DNA]</scope>
    <source>
        <strain evidence="3 4">HC44</strain>
    </source>
</reference>
<keyword evidence="4" id="KW-1185">Reference proteome</keyword>
<dbReference type="AlphaFoldDB" id="A0A6G4V364"/>
<dbReference type="Proteomes" id="UP000472335">
    <property type="component" value="Unassembled WGS sequence"/>
</dbReference>
<dbReference type="EMBL" id="JAAKZY010000032">
    <property type="protein sequence ID" value="NGO08518.1"/>
    <property type="molecule type" value="Genomic_DNA"/>
</dbReference>
<evidence type="ECO:0000313" key="4">
    <source>
        <dbReference type="Proteomes" id="UP000472335"/>
    </source>
</evidence>
<evidence type="ECO:0000313" key="3">
    <source>
        <dbReference type="EMBL" id="NGO08518.1"/>
    </source>
</evidence>
<feature type="transmembrane region" description="Helical" evidence="2">
    <location>
        <begin position="32"/>
        <end position="53"/>
    </location>
</feature>
<comment type="caution">
    <text evidence="3">The sequence shown here is derived from an EMBL/GenBank/DDBJ whole genome shotgun (WGS) entry which is preliminary data.</text>
</comment>
<evidence type="ECO:0000256" key="1">
    <source>
        <dbReference type="SAM" id="MobiDB-lite"/>
    </source>
</evidence>
<dbReference type="RefSeq" id="WP_165258363.1">
    <property type="nucleotide sequence ID" value="NZ_JAAKZY010000032.1"/>
</dbReference>
<name>A0A6G4V364_9ACTN</name>